<evidence type="ECO:0000313" key="3">
    <source>
        <dbReference type="Proteomes" id="UP000239471"/>
    </source>
</evidence>
<name>A0A2T0BFB7_9CLOT</name>
<gene>
    <name evidence="2" type="ORF">CLVI_16580</name>
</gene>
<evidence type="ECO:0008006" key="4">
    <source>
        <dbReference type="Google" id="ProtNLM"/>
    </source>
</evidence>
<protein>
    <recommendedName>
        <fullName evidence="4">DUF4345 domain-containing protein</fullName>
    </recommendedName>
</protein>
<dbReference type="AlphaFoldDB" id="A0A2T0BFB7"/>
<evidence type="ECO:0000256" key="1">
    <source>
        <dbReference type="SAM" id="Phobius"/>
    </source>
</evidence>
<dbReference type="RefSeq" id="WP_106059644.1">
    <property type="nucleotide sequence ID" value="NZ_PVXQ01000015.1"/>
</dbReference>
<proteinExistence type="predicted"/>
<sequence>MKRNKILLYVLIFTMLIGGIMGIVKGLIPNMTWFSFRHLLRVGGTFKSDVIPTYAVAYGIFMAVLEIISSVLLLTKKGIGIKFAIITLSINALGCIVAILLGDILAIGSLLIRFFAIYILIKYKSFIFLNKHNMQV</sequence>
<evidence type="ECO:0000313" key="2">
    <source>
        <dbReference type="EMBL" id="PRR82523.1"/>
    </source>
</evidence>
<keyword evidence="1" id="KW-0472">Membrane</keyword>
<accession>A0A2T0BFB7</accession>
<feature type="transmembrane region" description="Helical" evidence="1">
    <location>
        <begin position="81"/>
        <end position="99"/>
    </location>
</feature>
<comment type="caution">
    <text evidence="2">The sequence shown here is derived from an EMBL/GenBank/DDBJ whole genome shotgun (WGS) entry which is preliminary data.</text>
</comment>
<keyword evidence="3" id="KW-1185">Reference proteome</keyword>
<feature type="transmembrane region" description="Helical" evidence="1">
    <location>
        <begin position="55"/>
        <end position="74"/>
    </location>
</feature>
<organism evidence="2 3">
    <name type="scientific">Clostridium vincentii</name>
    <dbReference type="NCBI Taxonomy" id="52704"/>
    <lineage>
        <taxon>Bacteria</taxon>
        <taxon>Bacillati</taxon>
        <taxon>Bacillota</taxon>
        <taxon>Clostridia</taxon>
        <taxon>Eubacteriales</taxon>
        <taxon>Clostridiaceae</taxon>
        <taxon>Clostridium</taxon>
    </lineage>
</organism>
<dbReference type="EMBL" id="PVXQ01000015">
    <property type="protein sequence ID" value="PRR82523.1"/>
    <property type="molecule type" value="Genomic_DNA"/>
</dbReference>
<keyword evidence="1" id="KW-1133">Transmembrane helix</keyword>
<keyword evidence="1" id="KW-0812">Transmembrane</keyword>
<feature type="transmembrane region" description="Helical" evidence="1">
    <location>
        <begin position="105"/>
        <end position="121"/>
    </location>
</feature>
<dbReference type="Proteomes" id="UP000239471">
    <property type="component" value="Unassembled WGS sequence"/>
</dbReference>
<reference evidence="2 3" key="1">
    <citation type="submission" date="2018-03" db="EMBL/GenBank/DDBJ databases">
        <title>Genome sequence of Clostridium vincentii DSM 10228.</title>
        <authorList>
            <person name="Poehlein A."/>
            <person name="Daniel R."/>
        </authorList>
    </citation>
    <scope>NUCLEOTIDE SEQUENCE [LARGE SCALE GENOMIC DNA]</scope>
    <source>
        <strain evidence="2 3">DSM 10228</strain>
    </source>
</reference>
<feature type="transmembrane region" description="Helical" evidence="1">
    <location>
        <begin position="7"/>
        <end position="28"/>
    </location>
</feature>